<evidence type="ECO:0000256" key="1">
    <source>
        <dbReference type="ARBA" id="ARBA00018672"/>
    </source>
</evidence>
<dbReference type="Pfam" id="PF04397">
    <property type="entry name" value="LytTR"/>
    <property type="match status" value="1"/>
</dbReference>
<accession>A0A1T4WKQ4</accession>
<dbReference type="GO" id="GO:0003677">
    <property type="term" value="F:DNA binding"/>
    <property type="evidence" value="ECO:0007669"/>
    <property type="project" value="InterPro"/>
</dbReference>
<dbReference type="PROSITE" id="PS50110">
    <property type="entry name" value="RESPONSE_REGULATORY"/>
    <property type="match status" value="1"/>
</dbReference>
<dbReference type="OrthoDB" id="9809318at2"/>
<dbReference type="SMART" id="SM00850">
    <property type="entry name" value="LytTR"/>
    <property type="match status" value="1"/>
</dbReference>
<dbReference type="Gene3D" id="2.40.50.1020">
    <property type="entry name" value="LytTr DNA-binding domain"/>
    <property type="match status" value="1"/>
</dbReference>
<sequence>MLEIVICEDNLQHLNTLEYFVQDVIKNSNIEGRLVLKTNSPEDVKKFVQSNTANVFLLDINFKNGSNGYELAILIREKIKLAYIVFVSEHLEFVLQAFKVRAFDFLPKPATKGIIKKCLIDIYNDYVERNSSTEDNLRVLTVKSGNSIFRIKIEDIMFIEKLQNKAIIHTINNQISCYESLDYFERNLLNYSCFVRCHKSYIVNKRYIQEIRLGKMELVLENGQICFIGRKYKGGVLDDTKY</sequence>
<evidence type="ECO:0000256" key="3">
    <source>
        <dbReference type="PROSITE-ProRule" id="PRU00169"/>
    </source>
</evidence>
<dbReference type="InterPro" id="IPR007492">
    <property type="entry name" value="LytTR_DNA-bd_dom"/>
</dbReference>
<evidence type="ECO:0000256" key="2">
    <source>
        <dbReference type="ARBA" id="ARBA00024867"/>
    </source>
</evidence>
<dbReference type="PANTHER" id="PTHR37299">
    <property type="entry name" value="TRANSCRIPTIONAL REGULATOR-RELATED"/>
    <property type="match status" value="1"/>
</dbReference>
<organism evidence="6 7">
    <name type="scientific">Caloramator quimbayensis</name>
    <dbReference type="NCBI Taxonomy" id="1147123"/>
    <lineage>
        <taxon>Bacteria</taxon>
        <taxon>Bacillati</taxon>
        <taxon>Bacillota</taxon>
        <taxon>Clostridia</taxon>
        <taxon>Eubacteriales</taxon>
        <taxon>Clostridiaceae</taxon>
        <taxon>Caloramator</taxon>
    </lineage>
</organism>
<dbReference type="InterPro" id="IPR046947">
    <property type="entry name" value="LytR-like"/>
</dbReference>
<gene>
    <name evidence="6" type="ORF">SAMN05443428_10277</name>
</gene>
<keyword evidence="3" id="KW-0597">Phosphoprotein</keyword>
<dbReference type="Proteomes" id="UP000190105">
    <property type="component" value="Unassembled WGS sequence"/>
</dbReference>
<evidence type="ECO:0000313" key="6">
    <source>
        <dbReference type="EMBL" id="SKA77884.1"/>
    </source>
</evidence>
<name>A0A1T4WKQ4_9CLOT</name>
<protein>
    <recommendedName>
        <fullName evidence="1">Stage 0 sporulation protein A homolog</fullName>
    </recommendedName>
</protein>
<dbReference type="Pfam" id="PF00072">
    <property type="entry name" value="Response_reg"/>
    <property type="match status" value="1"/>
</dbReference>
<dbReference type="PROSITE" id="PS50930">
    <property type="entry name" value="HTH_LYTTR"/>
    <property type="match status" value="1"/>
</dbReference>
<keyword evidence="7" id="KW-1185">Reference proteome</keyword>
<dbReference type="GO" id="GO:0000156">
    <property type="term" value="F:phosphorelay response regulator activity"/>
    <property type="evidence" value="ECO:0007669"/>
    <property type="project" value="InterPro"/>
</dbReference>
<feature type="modified residue" description="4-aspartylphosphate" evidence="3">
    <location>
        <position position="59"/>
    </location>
</feature>
<dbReference type="SMART" id="SM00448">
    <property type="entry name" value="REC"/>
    <property type="match status" value="1"/>
</dbReference>
<evidence type="ECO:0000259" key="5">
    <source>
        <dbReference type="PROSITE" id="PS50930"/>
    </source>
</evidence>
<dbReference type="InterPro" id="IPR001789">
    <property type="entry name" value="Sig_transdc_resp-reg_receiver"/>
</dbReference>
<dbReference type="EMBL" id="FUYH01000002">
    <property type="protein sequence ID" value="SKA77884.1"/>
    <property type="molecule type" value="Genomic_DNA"/>
</dbReference>
<dbReference type="STRING" id="1147123.SAMN05443428_10277"/>
<evidence type="ECO:0000259" key="4">
    <source>
        <dbReference type="PROSITE" id="PS50110"/>
    </source>
</evidence>
<proteinExistence type="predicted"/>
<evidence type="ECO:0000313" key="7">
    <source>
        <dbReference type="Proteomes" id="UP000190105"/>
    </source>
</evidence>
<dbReference type="SUPFAM" id="SSF52172">
    <property type="entry name" value="CheY-like"/>
    <property type="match status" value="1"/>
</dbReference>
<dbReference type="InterPro" id="IPR011006">
    <property type="entry name" value="CheY-like_superfamily"/>
</dbReference>
<comment type="function">
    <text evidence="2">May play the central regulatory role in sporulation. It may be an element of the effector pathway responsible for the activation of sporulation genes in response to nutritional stress. Spo0A may act in concert with spo0H (a sigma factor) to control the expression of some genes that are critical to the sporulation process.</text>
</comment>
<feature type="domain" description="Response regulatory" evidence="4">
    <location>
        <begin position="3"/>
        <end position="123"/>
    </location>
</feature>
<reference evidence="7" key="1">
    <citation type="submission" date="2017-02" db="EMBL/GenBank/DDBJ databases">
        <authorList>
            <person name="Varghese N."/>
            <person name="Submissions S."/>
        </authorList>
    </citation>
    <scope>NUCLEOTIDE SEQUENCE [LARGE SCALE GENOMIC DNA]</scope>
    <source>
        <strain evidence="7">USBA 833</strain>
    </source>
</reference>
<dbReference type="PANTHER" id="PTHR37299:SF1">
    <property type="entry name" value="STAGE 0 SPORULATION PROTEIN A HOMOLOG"/>
    <property type="match status" value="1"/>
</dbReference>
<dbReference type="RefSeq" id="WP_078695381.1">
    <property type="nucleotide sequence ID" value="NZ_FUYH01000002.1"/>
</dbReference>
<dbReference type="Gene3D" id="3.40.50.2300">
    <property type="match status" value="1"/>
</dbReference>
<feature type="domain" description="HTH LytTR-type" evidence="5">
    <location>
        <begin position="140"/>
        <end position="232"/>
    </location>
</feature>
<dbReference type="AlphaFoldDB" id="A0A1T4WKQ4"/>